<evidence type="ECO:0000256" key="5">
    <source>
        <dbReference type="ARBA" id="ARBA00022989"/>
    </source>
</evidence>
<feature type="transmembrane region" description="Helical" evidence="12">
    <location>
        <begin position="38"/>
        <end position="64"/>
    </location>
</feature>
<dbReference type="Pfam" id="PF00001">
    <property type="entry name" value="7tm_1"/>
    <property type="match status" value="1"/>
</dbReference>
<keyword evidence="4 12" id="KW-0812">Transmembrane</keyword>
<dbReference type="AlphaFoldDB" id="A0ABD2NDB1"/>
<organism evidence="14 15">
    <name type="scientific">Cryptolaemus montrouzieri</name>
    <dbReference type="NCBI Taxonomy" id="559131"/>
    <lineage>
        <taxon>Eukaryota</taxon>
        <taxon>Metazoa</taxon>
        <taxon>Ecdysozoa</taxon>
        <taxon>Arthropoda</taxon>
        <taxon>Hexapoda</taxon>
        <taxon>Insecta</taxon>
        <taxon>Pterygota</taxon>
        <taxon>Neoptera</taxon>
        <taxon>Endopterygota</taxon>
        <taxon>Coleoptera</taxon>
        <taxon>Polyphaga</taxon>
        <taxon>Cucujiformia</taxon>
        <taxon>Coccinelloidea</taxon>
        <taxon>Coccinellidae</taxon>
        <taxon>Scymninae</taxon>
        <taxon>Scymnini</taxon>
        <taxon>Cryptolaemus</taxon>
    </lineage>
</organism>
<feature type="compositionally biased region" description="Polar residues" evidence="11">
    <location>
        <begin position="79"/>
        <end position="95"/>
    </location>
</feature>
<dbReference type="Proteomes" id="UP001516400">
    <property type="component" value="Unassembled WGS sequence"/>
</dbReference>
<proteinExistence type="inferred from homology"/>
<dbReference type="PANTHER" id="PTHR24248:SF174">
    <property type="entry name" value="TYRAMINE_OCTOPAMINE RECEPTOR"/>
    <property type="match status" value="1"/>
</dbReference>
<dbReference type="PROSITE" id="PS50262">
    <property type="entry name" value="G_PROTEIN_RECEP_F1_2"/>
    <property type="match status" value="1"/>
</dbReference>
<name>A0ABD2NDB1_9CUCU</name>
<keyword evidence="3" id="KW-1003">Cell membrane</keyword>
<dbReference type="InterPro" id="IPR017452">
    <property type="entry name" value="GPCR_Rhodpsn_7TM"/>
</dbReference>
<feature type="region of interest" description="Disordered" evidence="11">
    <location>
        <begin position="74"/>
        <end position="131"/>
    </location>
</feature>
<dbReference type="InterPro" id="IPR000276">
    <property type="entry name" value="GPCR_Rhodpsn"/>
</dbReference>
<comment type="caution">
    <text evidence="14">The sequence shown here is derived from an EMBL/GenBank/DDBJ whole genome shotgun (WGS) entry which is preliminary data.</text>
</comment>
<evidence type="ECO:0000256" key="10">
    <source>
        <dbReference type="ARBA" id="ARBA00023224"/>
    </source>
</evidence>
<keyword evidence="9" id="KW-0325">Glycoprotein</keyword>
<evidence type="ECO:0000256" key="9">
    <source>
        <dbReference type="ARBA" id="ARBA00023180"/>
    </source>
</evidence>
<keyword evidence="6" id="KW-0297">G-protein coupled receptor</keyword>
<keyword evidence="15" id="KW-1185">Reference proteome</keyword>
<evidence type="ECO:0000256" key="11">
    <source>
        <dbReference type="SAM" id="MobiDB-lite"/>
    </source>
</evidence>
<evidence type="ECO:0000313" key="15">
    <source>
        <dbReference type="Proteomes" id="UP001516400"/>
    </source>
</evidence>
<keyword evidence="10" id="KW-0807">Transducer</keyword>
<gene>
    <name evidence="14" type="ORF">HHI36_011843</name>
</gene>
<protein>
    <recommendedName>
        <fullName evidence="13">G-protein coupled receptors family 1 profile domain-containing protein</fullName>
    </recommendedName>
</protein>
<sequence length="131" mass="15358">MDFILIISSPPLIGWNDWPGPEEFQIQQTCKLTERRGYVVYSSLGSFFIPLIIMTIVYIEIFIATRRRLRERAKASKINAVSKNKYQTTSQITKEQNQDRESVSSETNHNEHPDLDEKIPKTKSKEEKRRK</sequence>
<feature type="compositionally biased region" description="Basic and acidic residues" evidence="11">
    <location>
        <begin position="96"/>
        <end position="131"/>
    </location>
</feature>
<evidence type="ECO:0000256" key="4">
    <source>
        <dbReference type="ARBA" id="ARBA00022692"/>
    </source>
</evidence>
<accession>A0ABD2NDB1</accession>
<dbReference type="Gene3D" id="1.20.1070.10">
    <property type="entry name" value="Rhodopsin 7-helix transmembrane proteins"/>
    <property type="match status" value="1"/>
</dbReference>
<dbReference type="PANTHER" id="PTHR24248">
    <property type="entry name" value="ADRENERGIC RECEPTOR-RELATED G-PROTEIN COUPLED RECEPTOR"/>
    <property type="match status" value="1"/>
</dbReference>
<comment type="similarity">
    <text evidence="2">Belongs to the G-protein coupled receptor 1 family.</text>
</comment>
<dbReference type="InterPro" id="IPR002002">
    <property type="entry name" value="Octopmn_rcpt"/>
</dbReference>
<keyword evidence="7 12" id="KW-0472">Membrane</keyword>
<dbReference type="SUPFAM" id="SSF81321">
    <property type="entry name" value="Family A G protein-coupled receptor-like"/>
    <property type="match status" value="1"/>
</dbReference>
<comment type="subcellular location">
    <subcellularLocation>
        <location evidence="1">Cell membrane</location>
        <topology evidence="1">Multi-pass membrane protein</topology>
    </subcellularLocation>
</comment>
<evidence type="ECO:0000259" key="13">
    <source>
        <dbReference type="PROSITE" id="PS50262"/>
    </source>
</evidence>
<evidence type="ECO:0000256" key="8">
    <source>
        <dbReference type="ARBA" id="ARBA00023170"/>
    </source>
</evidence>
<evidence type="ECO:0000313" key="14">
    <source>
        <dbReference type="EMBL" id="KAL3276462.1"/>
    </source>
</evidence>
<evidence type="ECO:0000256" key="12">
    <source>
        <dbReference type="SAM" id="Phobius"/>
    </source>
</evidence>
<evidence type="ECO:0000256" key="6">
    <source>
        <dbReference type="ARBA" id="ARBA00023040"/>
    </source>
</evidence>
<keyword evidence="8" id="KW-0675">Receptor</keyword>
<evidence type="ECO:0000256" key="7">
    <source>
        <dbReference type="ARBA" id="ARBA00023136"/>
    </source>
</evidence>
<keyword evidence="5 12" id="KW-1133">Transmembrane helix</keyword>
<dbReference type="GO" id="GO:0004930">
    <property type="term" value="F:G protein-coupled receptor activity"/>
    <property type="evidence" value="ECO:0007669"/>
    <property type="project" value="UniProtKB-KW"/>
</dbReference>
<evidence type="ECO:0000256" key="1">
    <source>
        <dbReference type="ARBA" id="ARBA00004651"/>
    </source>
</evidence>
<reference evidence="14 15" key="1">
    <citation type="journal article" date="2021" name="BMC Biol.">
        <title>Horizontally acquired antibacterial genes associated with adaptive radiation of ladybird beetles.</title>
        <authorList>
            <person name="Li H.S."/>
            <person name="Tang X.F."/>
            <person name="Huang Y.H."/>
            <person name="Xu Z.Y."/>
            <person name="Chen M.L."/>
            <person name="Du X.Y."/>
            <person name="Qiu B.Y."/>
            <person name="Chen P.T."/>
            <person name="Zhang W."/>
            <person name="Slipinski A."/>
            <person name="Escalona H.E."/>
            <person name="Waterhouse R.M."/>
            <person name="Zwick A."/>
            <person name="Pang H."/>
        </authorList>
    </citation>
    <scope>NUCLEOTIDE SEQUENCE [LARGE SCALE GENOMIC DNA]</scope>
    <source>
        <strain evidence="14">SYSU2018</strain>
    </source>
</reference>
<evidence type="ECO:0000256" key="3">
    <source>
        <dbReference type="ARBA" id="ARBA00022475"/>
    </source>
</evidence>
<feature type="domain" description="G-protein coupled receptors family 1 profile" evidence="13">
    <location>
        <begin position="1"/>
        <end position="131"/>
    </location>
</feature>
<evidence type="ECO:0000256" key="2">
    <source>
        <dbReference type="ARBA" id="ARBA00010663"/>
    </source>
</evidence>
<dbReference type="EMBL" id="JABFTP020000103">
    <property type="protein sequence ID" value="KAL3276462.1"/>
    <property type="molecule type" value="Genomic_DNA"/>
</dbReference>
<dbReference type="PRINTS" id="PR00664">
    <property type="entry name" value="OCTOPAMINER"/>
</dbReference>
<dbReference type="GO" id="GO:0005886">
    <property type="term" value="C:plasma membrane"/>
    <property type="evidence" value="ECO:0007669"/>
    <property type="project" value="UniProtKB-SubCell"/>
</dbReference>